<name>A0A8J5IIJ4_9STRA</name>
<comment type="caution">
    <text evidence="1">The sequence shown here is derived from an EMBL/GenBank/DDBJ whole genome shotgun (WGS) entry which is preliminary data.</text>
</comment>
<sequence>MARTKQSAPRSTGGRTPRRMVARLAQRKTAPRRHASKSRWHVWLISDRRGHALNSHTEYIVEYIVAPGKTEGSWQPRWLLEEDGFQEYLDLVDEYKMFGGLATFSECVSSRSDNFSQAIGASSDGRCAFHALAHAVRLLG</sequence>
<evidence type="ECO:0000313" key="1">
    <source>
        <dbReference type="EMBL" id="KAG6945090.1"/>
    </source>
</evidence>
<organism evidence="1 2">
    <name type="scientific">Phytophthora aleatoria</name>
    <dbReference type="NCBI Taxonomy" id="2496075"/>
    <lineage>
        <taxon>Eukaryota</taxon>
        <taxon>Sar</taxon>
        <taxon>Stramenopiles</taxon>
        <taxon>Oomycota</taxon>
        <taxon>Peronosporomycetes</taxon>
        <taxon>Peronosporales</taxon>
        <taxon>Peronosporaceae</taxon>
        <taxon>Phytophthora</taxon>
    </lineage>
</organism>
<dbReference type="Proteomes" id="UP000709295">
    <property type="component" value="Unassembled WGS sequence"/>
</dbReference>
<dbReference type="EMBL" id="JAENGY010002191">
    <property type="protein sequence ID" value="KAG6945090.1"/>
    <property type="molecule type" value="Genomic_DNA"/>
</dbReference>
<proteinExistence type="predicted"/>
<accession>A0A8J5IIJ4</accession>
<reference evidence="1" key="1">
    <citation type="submission" date="2021-01" db="EMBL/GenBank/DDBJ databases">
        <title>Phytophthora aleatoria, a newly-described species from Pinus radiata is distinct from Phytophthora cactorum isolates based on comparative genomics.</title>
        <authorList>
            <person name="Mcdougal R."/>
            <person name="Panda P."/>
            <person name="Williams N."/>
            <person name="Studholme D.J."/>
        </authorList>
    </citation>
    <scope>NUCLEOTIDE SEQUENCE</scope>
    <source>
        <strain evidence="1">NZFS 4037</strain>
    </source>
</reference>
<gene>
    <name evidence="1" type="ORF">JG688_00016742</name>
</gene>
<protein>
    <submittedName>
        <fullName evidence="1">Uncharacterized protein</fullName>
    </submittedName>
</protein>
<dbReference type="AlphaFoldDB" id="A0A8J5IIJ4"/>
<keyword evidence="2" id="KW-1185">Reference proteome</keyword>
<evidence type="ECO:0000313" key="2">
    <source>
        <dbReference type="Proteomes" id="UP000709295"/>
    </source>
</evidence>